<organism evidence="1 2">
    <name type="scientific">Candidatus Marimicrobium litorale</name>
    <dbReference type="NCBI Taxonomy" id="2518991"/>
    <lineage>
        <taxon>Bacteria</taxon>
        <taxon>Pseudomonadati</taxon>
        <taxon>Pseudomonadota</taxon>
        <taxon>Gammaproteobacteria</taxon>
        <taxon>Cellvibrionales</taxon>
        <taxon>Halieaceae</taxon>
        <taxon>Marimicrobium</taxon>
    </lineage>
</organism>
<evidence type="ECO:0000313" key="1">
    <source>
        <dbReference type="EMBL" id="MCX2977401.1"/>
    </source>
</evidence>
<keyword evidence="2" id="KW-1185">Reference proteome</keyword>
<dbReference type="RefSeq" id="WP_279249121.1">
    <property type="nucleotide sequence ID" value="NZ_SHNO01000001.1"/>
</dbReference>
<dbReference type="Gene3D" id="3.40.50.300">
    <property type="entry name" value="P-loop containing nucleotide triphosphate hydrolases"/>
    <property type="match status" value="1"/>
</dbReference>
<dbReference type="InterPro" id="IPR027417">
    <property type="entry name" value="P-loop_NTPase"/>
</dbReference>
<reference evidence="1" key="1">
    <citation type="submission" date="2019-02" db="EMBL/GenBank/DDBJ databases">
        <authorList>
            <person name="Li S.-H."/>
        </authorList>
    </citation>
    <scope>NUCLEOTIDE SEQUENCE</scope>
    <source>
        <strain evidence="1">IMCC11814</strain>
    </source>
</reference>
<protein>
    <submittedName>
        <fullName evidence="1">Sulfotransferase family protein</fullName>
    </submittedName>
</protein>
<gene>
    <name evidence="1" type="ORF">EYC82_08545</name>
</gene>
<dbReference type="SUPFAM" id="SSF52540">
    <property type="entry name" value="P-loop containing nucleoside triphosphate hydrolases"/>
    <property type="match status" value="1"/>
</dbReference>
<sequence length="335" mass="37967">MSSEDVSISERTGSFARNVKLETLLKDINSSLSVAEEKALSDYRMPQLPVILIVGPMRSGTTLFMQWLANTGIVCYPTNLLSRFYQAPIIGAKIQLLLTDPDYSFRDELGEFMQQAEYKSQNGKTKGVLAPNEFWYFWRRFLAEPDRDVWTDDELRQSMDTQTMLRELAGIIDVFQKPFAAKGLLFNNNIPFLDSIIENVLFVQIERDPVSNVASVLDARKKQLGREDQWYSFEIPEYEELKHLPPLSQVAGQVHYINKAVATGMGKVSAARKITISYEKFCADPAQVFTEMTKKLGLSHCKYDGPSHFNITRAGDIRNQTEIESAIRLFAGGLP</sequence>
<dbReference type="EMBL" id="SHNO01000001">
    <property type="protein sequence ID" value="MCX2977401.1"/>
    <property type="molecule type" value="Genomic_DNA"/>
</dbReference>
<evidence type="ECO:0000313" key="2">
    <source>
        <dbReference type="Proteomes" id="UP001143304"/>
    </source>
</evidence>
<dbReference type="Proteomes" id="UP001143304">
    <property type="component" value="Unassembled WGS sequence"/>
</dbReference>
<accession>A0ABT3T6F3</accession>
<proteinExistence type="predicted"/>
<name>A0ABT3T6F3_9GAMM</name>
<dbReference type="Pfam" id="PF13469">
    <property type="entry name" value="Sulfotransfer_3"/>
    <property type="match status" value="1"/>
</dbReference>
<comment type="caution">
    <text evidence="1">The sequence shown here is derived from an EMBL/GenBank/DDBJ whole genome shotgun (WGS) entry which is preliminary data.</text>
</comment>